<gene>
    <name evidence="1" type="ORF">C1645_739694</name>
</gene>
<reference evidence="1 2" key="1">
    <citation type="submission" date="2018-06" db="EMBL/GenBank/DDBJ databases">
        <title>Comparative genomics reveals the genomic features of Rhizophagus irregularis, R. cerebriforme, R. diaphanum and Gigaspora rosea, and their symbiotic lifestyle signature.</title>
        <authorList>
            <person name="Morin E."/>
            <person name="San Clemente H."/>
            <person name="Chen E.C.H."/>
            <person name="De La Providencia I."/>
            <person name="Hainaut M."/>
            <person name="Kuo A."/>
            <person name="Kohler A."/>
            <person name="Murat C."/>
            <person name="Tang N."/>
            <person name="Roy S."/>
            <person name="Loubradou J."/>
            <person name="Henrissat B."/>
            <person name="Grigoriev I.V."/>
            <person name="Corradi N."/>
            <person name="Roux C."/>
            <person name="Martin F.M."/>
        </authorList>
    </citation>
    <scope>NUCLEOTIDE SEQUENCE [LARGE SCALE GENOMIC DNA]</scope>
    <source>
        <strain evidence="1 2">DAOM 227022</strain>
    </source>
</reference>
<protein>
    <submittedName>
        <fullName evidence="1">Uncharacterized protein</fullName>
    </submittedName>
</protein>
<accession>A0A397STW5</accession>
<dbReference type="Proteomes" id="UP000265703">
    <property type="component" value="Unassembled WGS sequence"/>
</dbReference>
<dbReference type="EMBL" id="QKYT01000282">
    <property type="protein sequence ID" value="RIA88026.1"/>
    <property type="molecule type" value="Genomic_DNA"/>
</dbReference>
<name>A0A397STW5_9GLOM</name>
<evidence type="ECO:0000313" key="1">
    <source>
        <dbReference type="EMBL" id="RIA88026.1"/>
    </source>
</evidence>
<dbReference type="OrthoDB" id="2352858at2759"/>
<keyword evidence="2" id="KW-1185">Reference proteome</keyword>
<organism evidence="1 2">
    <name type="scientific">Glomus cerebriforme</name>
    <dbReference type="NCBI Taxonomy" id="658196"/>
    <lineage>
        <taxon>Eukaryota</taxon>
        <taxon>Fungi</taxon>
        <taxon>Fungi incertae sedis</taxon>
        <taxon>Mucoromycota</taxon>
        <taxon>Glomeromycotina</taxon>
        <taxon>Glomeromycetes</taxon>
        <taxon>Glomerales</taxon>
        <taxon>Glomeraceae</taxon>
        <taxon>Glomus</taxon>
    </lineage>
</organism>
<proteinExistence type="predicted"/>
<sequence>MADTTLPIIVPSDKPNTSATCLHNEFLDLISNILNIIPNDNYNKRLMYLKELLPAKKSANLVFVFIDNTNICKQGKKKSEHVSLENIHTNYGRLLKFVLNGQEMGDDPVIAGSPFTYG</sequence>
<dbReference type="AlphaFoldDB" id="A0A397STW5"/>
<evidence type="ECO:0000313" key="2">
    <source>
        <dbReference type="Proteomes" id="UP000265703"/>
    </source>
</evidence>
<comment type="caution">
    <text evidence="1">The sequence shown here is derived from an EMBL/GenBank/DDBJ whole genome shotgun (WGS) entry which is preliminary data.</text>
</comment>